<evidence type="ECO:0000256" key="1">
    <source>
        <dbReference type="SAM" id="MobiDB-lite"/>
    </source>
</evidence>
<sequence>MSEITDQFKGLPMKDLIGGPLQAACEAQVLLAKATADFIQNVGLVDVDGVSQARQVAFSFTRPAGQSGEDGAAAYQEEKVNLSVPLLAILNVPSLSVRKVDITFDMEVKSSFSSKESSDKSGSLEANAGLKIGPFHMDVKINGSISSHKENTRSSDNSAKYHVQVLAEDTGMPEGLSRVLDILQSAVGPRSVEAPKPASLPGGAVAAPLEAESRPVAEAAA</sequence>
<reference evidence="2 3" key="1">
    <citation type="submission" date="2019-09" db="EMBL/GenBank/DDBJ databases">
        <title>In-depth cultivation of the pig gut microbiome towards novel bacterial diversity and tailored functional studies.</title>
        <authorList>
            <person name="Wylensek D."/>
            <person name="Hitch T.C.A."/>
            <person name="Clavel T."/>
        </authorList>
    </citation>
    <scope>NUCLEOTIDE SEQUENCE [LARGE SCALE GENOMIC DNA]</scope>
    <source>
        <strain evidence="2 3">PG-178-WT-4</strain>
    </source>
</reference>
<dbReference type="AlphaFoldDB" id="A0A6L5XHY9"/>
<protein>
    <submittedName>
        <fullName evidence="2">DUF2589 domain-containing protein</fullName>
    </submittedName>
</protein>
<feature type="region of interest" description="Disordered" evidence="1">
    <location>
        <begin position="190"/>
        <end position="221"/>
    </location>
</feature>
<proteinExistence type="predicted"/>
<organism evidence="2 3">
    <name type="scientific">Desulfovibrio porci</name>
    <dbReference type="NCBI Taxonomy" id="2605782"/>
    <lineage>
        <taxon>Bacteria</taxon>
        <taxon>Pseudomonadati</taxon>
        <taxon>Thermodesulfobacteriota</taxon>
        <taxon>Desulfovibrionia</taxon>
        <taxon>Desulfovibrionales</taxon>
        <taxon>Desulfovibrionaceae</taxon>
        <taxon>Desulfovibrio</taxon>
    </lineage>
</organism>
<dbReference type="Proteomes" id="UP000477488">
    <property type="component" value="Unassembled WGS sequence"/>
</dbReference>
<dbReference type="InterPro" id="IPR024510">
    <property type="entry name" value="DUF2589"/>
</dbReference>
<evidence type="ECO:0000313" key="3">
    <source>
        <dbReference type="Proteomes" id="UP000477488"/>
    </source>
</evidence>
<dbReference type="EMBL" id="VUMH01000001">
    <property type="protein sequence ID" value="MSS26786.1"/>
    <property type="molecule type" value="Genomic_DNA"/>
</dbReference>
<comment type="caution">
    <text evidence="2">The sequence shown here is derived from an EMBL/GenBank/DDBJ whole genome shotgun (WGS) entry which is preliminary data.</text>
</comment>
<name>A0A6L5XHY9_9BACT</name>
<dbReference type="RefSeq" id="WP_154508549.1">
    <property type="nucleotide sequence ID" value="NZ_JAXELC010000055.1"/>
</dbReference>
<gene>
    <name evidence="2" type="ORF">FYJ44_01745</name>
</gene>
<keyword evidence="3" id="KW-1185">Reference proteome</keyword>
<accession>A0A6L5XHY9</accession>
<dbReference type="Pfam" id="PF11655">
    <property type="entry name" value="DUF2589"/>
    <property type="match status" value="1"/>
</dbReference>
<evidence type="ECO:0000313" key="2">
    <source>
        <dbReference type="EMBL" id="MSS26786.1"/>
    </source>
</evidence>